<sequence>MKLNFPLIFVQDPQNQTDYEQQLRDFCIQNKFKSSFIWNHFSCGSTVLWINIYFMMRKKNNDGRFVKNDDGSFETKKYTIFSRMKYIPASVNIVTAKQLLSFDILKEICNTDFLNVPVPPIEVVCVCPSETVEKVNCELSDKKLIS</sequence>
<name>A0A6C0JPX9_9ZZZZ</name>
<keyword evidence="1" id="KW-0812">Transmembrane</keyword>
<reference evidence="2" key="1">
    <citation type="journal article" date="2020" name="Nature">
        <title>Giant virus diversity and host interactions through global metagenomics.</title>
        <authorList>
            <person name="Schulz F."/>
            <person name="Roux S."/>
            <person name="Paez-Espino D."/>
            <person name="Jungbluth S."/>
            <person name="Walsh D.A."/>
            <person name="Denef V.J."/>
            <person name="McMahon K.D."/>
            <person name="Konstantinidis K.T."/>
            <person name="Eloe-Fadrosh E.A."/>
            <person name="Kyrpides N.C."/>
            <person name="Woyke T."/>
        </authorList>
    </citation>
    <scope>NUCLEOTIDE SEQUENCE</scope>
    <source>
        <strain evidence="2">GVMAG-S-1041349-163</strain>
    </source>
</reference>
<dbReference type="EMBL" id="MN740687">
    <property type="protein sequence ID" value="QHU07825.1"/>
    <property type="molecule type" value="Genomic_DNA"/>
</dbReference>
<protein>
    <submittedName>
        <fullName evidence="2">Uncharacterized protein</fullName>
    </submittedName>
</protein>
<organism evidence="2">
    <name type="scientific">viral metagenome</name>
    <dbReference type="NCBI Taxonomy" id="1070528"/>
    <lineage>
        <taxon>unclassified sequences</taxon>
        <taxon>metagenomes</taxon>
        <taxon>organismal metagenomes</taxon>
    </lineage>
</organism>
<accession>A0A6C0JPX9</accession>
<keyword evidence="1" id="KW-1133">Transmembrane helix</keyword>
<evidence type="ECO:0000313" key="2">
    <source>
        <dbReference type="EMBL" id="QHU07825.1"/>
    </source>
</evidence>
<proteinExistence type="predicted"/>
<keyword evidence="1" id="KW-0472">Membrane</keyword>
<feature type="transmembrane region" description="Helical" evidence="1">
    <location>
        <begin position="36"/>
        <end position="54"/>
    </location>
</feature>
<evidence type="ECO:0000256" key="1">
    <source>
        <dbReference type="SAM" id="Phobius"/>
    </source>
</evidence>
<dbReference type="AlphaFoldDB" id="A0A6C0JPX9"/>